<keyword evidence="2" id="KW-0560">Oxidoreductase</keyword>
<evidence type="ECO:0000256" key="2">
    <source>
        <dbReference type="ARBA" id="ARBA00023002"/>
    </source>
</evidence>
<evidence type="ECO:0000256" key="3">
    <source>
        <dbReference type="RuleBase" id="RU000363"/>
    </source>
</evidence>
<evidence type="ECO:0000313" key="6">
    <source>
        <dbReference type="Proteomes" id="UP000523139"/>
    </source>
</evidence>
<dbReference type="Pfam" id="PF00106">
    <property type="entry name" value="adh_short"/>
    <property type="match status" value="1"/>
</dbReference>
<dbReference type="RefSeq" id="WP_168888618.1">
    <property type="nucleotide sequence ID" value="NZ_JABAHY010000024.1"/>
</dbReference>
<name>A0A7X8TMG4_9MICC</name>
<dbReference type="PANTHER" id="PTHR43658">
    <property type="entry name" value="SHORT-CHAIN DEHYDROGENASE/REDUCTASE"/>
    <property type="match status" value="1"/>
</dbReference>
<dbReference type="InterPro" id="IPR036291">
    <property type="entry name" value="NAD(P)-bd_dom_sf"/>
</dbReference>
<gene>
    <name evidence="5" type="ORF">HGQ17_14220</name>
</gene>
<organism evidence="5 6">
    <name type="scientific">Nesterenkonia sedimenti</name>
    <dbReference type="NCBI Taxonomy" id="1463632"/>
    <lineage>
        <taxon>Bacteria</taxon>
        <taxon>Bacillati</taxon>
        <taxon>Actinomycetota</taxon>
        <taxon>Actinomycetes</taxon>
        <taxon>Micrococcales</taxon>
        <taxon>Micrococcaceae</taxon>
        <taxon>Nesterenkonia</taxon>
    </lineage>
</organism>
<protein>
    <submittedName>
        <fullName evidence="5">SDR family NAD(P)-dependent oxidoreductase</fullName>
    </submittedName>
</protein>
<dbReference type="GO" id="GO:0016491">
    <property type="term" value="F:oxidoreductase activity"/>
    <property type="evidence" value="ECO:0007669"/>
    <property type="project" value="UniProtKB-KW"/>
</dbReference>
<dbReference type="InterPro" id="IPR020904">
    <property type="entry name" value="Sc_DH/Rdtase_CS"/>
</dbReference>
<dbReference type="InterPro" id="IPR002347">
    <property type="entry name" value="SDR_fam"/>
</dbReference>
<comment type="similarity">
    <text evidence="1 3">Belongs to the short-chain dehydrogenases/reductases (SDR) family.</text>
</comment>
<dbReference type="Proteomes" id="UP000523139">
    <property type="component" value="Unassembled WGS sequence"/>
</dbReference>
<keyword evidence="6" id="KW-1185">Reference proteome</keyword>
<dbReference type="PRINTS" id="PR00081">
    <property type="entry name" value="GDHRDH"/>
</dbReference>
<dbReference type="PROSITE" id="PS00061">
    <property type="entry name" value="ADH_SHORT"/>
    <property type="match status" value="1"/>
</dbReference>
<proteinExistence type="inferred from homology"/>
<evidence type="ECO:0000259" key="4">
    <source>
        <dbReference type="SMART" id="SM00822"/>
    </source>
</evidence>
<dbReference type="SMART" id="SM00822">
    <property type="entry name" value="PKS_KR"/>
    <property type="match status" value="1"/>
</dbReference>
<comment type="caution">
    <text evidence="5">The sequence shown here is derived from an EMBL/GenBank/DDBJ whole genome shotgun (WGS) entry which is preliminary data.</text>
</comment>
<dbReference type="AlphaFoldDB" id="A0A7X8TMG4"/>
<dbReference type="PRINTS" id="PR00080">
    <property type="entry name" value="SDRFAMILY"/>
</dbReference>
<feature type="domain" description="Ketoreductase" evidence="4">
    <location>
        <begin position="6"/>
        <end position="197"/>
    </location>
</feature>
<dbReference type="SUPFAM" id="SSF51735">
    <property type="entry name" value="NAD(P)-binding Rossmann-fold domains"/>
    <property type="match status" value="1"/>
</dbReference>
<evidence type="ECO:0000256" key="1">
    <source>
        <dbReference type="ARBA" id="ARBA00006484"/>
    </source>
</evidence>
<reference evidence="5 6" key="1">
    <citation type="submission" date="2020-04" db="EMBL/GenBank/DDBJ databases">
        <title>Nesterenkonia sp. nov., isolated from marine sediment.</title>
        <authorList>
            <person name="Zhang G."/>
        </authorList>
    </citation>
    <scope>NUCLEOTIDE SEQUENCE [LARGE SCALE GENOMIC DNA]</scope>
    <source>
        <strain evidence="5 6">MY13</strain>
    </source>
</reference>
<sequence>MNLSGSSAIVTGGASGLGHAVAGTLAAQGAEVVVVDLPGSGDRDPEAAVRSLPGEVQFLAGDVTDPQTAAEAVKLAAAAGPLRVLVNCAGVVTPGKLLGKSGPLDCERFMKVVAVNTGGTVNMMGHAAEQMRTNEASGEDRGVIINTSSVAAYEGQIGQIAYSASKGAVASLTVPAARELAAHAIRVVSVAPGIFETPMISSLPEAAQESLRSKTLHPPRLGRPEDFAKLVTQIIDNPMLNGETIRLDGAIRLEPV</sequence>
<dbReference type="PANTHER" id="PTHR43658:SF8">
    <property type="entry name" value="17-BETA-HYDROXYSTEROID DEHYDROGENASE 14-RELATED"/>
    <property type="match status" value="1"/>
</dbReference>
<accession>A0A7X8TMG4</accession>
<dbReference type="Gene3D" id="3.40.50.720">
    <property type="entry name" value="NAD(P)-binding Rossmann-like Domain"/>
    <property type="match status" value="1"/>
</dbReference>
<evidence type="ECO:0000313" key="5">
    <source>
        <dbReference type="EMBL" id="NLS11132.1"/>
    </source>
</evidence>
<dbReference type="InterPro" id="IPR057326">
    <property type="entry name" value="KR_dom"/>
</dbReference>
<dbReference type="EMBL" id="JABAHY010000024">
    <property type="protein sequence ID" value="NLS11132.1"/>
    <property type="molecule type" value="Genomic_DNA"/>
</dbReference>